<dbReference type="Proteomes" id="UP000790377">
    <property type="component" value="Unassembled WGS sequence"/>
</dbReference>
<evidence type="ECO:0000313" key="2">
    <source>
        <dbReference type="Proteomes" id="UP000790377"/>
    </source>
</evidence>
<dbReference type="EMBL" id="MU267757">
    <property type="protein sequence ID" value="KAH7909492.1"/>
    <property type="molecule type" value="Genomic_DNA"/>
</dbReference>
<gene>
    <name evidence="1" type="ORF">BJ138DRAFT_1010739</name>
</gene>
<proteinExistence type="predicted"/>
<evidence type="ECO:0000313" key="1">
    <source>
        <dbReference type="EMBL" id="KAH7909492.1"/>
    </source>
</evidence>
<sequence>MQNTTPSTTFVRITDLYLNDGNIILFANRDSSTTYVFRLHKSVLAIHSGMFADMFALATPSEDDDIYEGLPVIRMHDDAKDVEAVFRACYYPSSISFPRRHPDTAFKLIHIFPIASKYQFDTLKKSLELKFREDWPITLTEWDALTQEQDDFRYKRPMVSINEENYRLYSPDFHFPEAASAIRLARVADIPEILPAAFYQLYLSSPSDDYDIWRAETPGDSFYEKYKEEWLNGARTVRWSLLTEEDLLSLTHGKEKLSALTEPFRNSFPDDICTSCNIEEDCMDIWNRNFTTEKKDWLSGLQDFSDLDDEGYRCECPDIVRSNGTELREKVWSELSGYFGLEQ</sequence>
<organism evidence="1 2">
    <name type="scientific">Hygrophoropsis aurantiaca</name>
    <dbReference type="NCBI Taxonomy" id="72124"/>
    <lineage>
        <taxon>Eukaryota</taxon>
        <taxon>Fungi</taxon>
        <taxon>Dikarya</taxon>
        <taxon>Basidiomycota</taxon>
        <taxon>Agaricomycotina</taxon>
        <taxon>Agaricomycetes</taxon>
        <taxon>Agaricomycetidae</taxon>
        <taxon>Boletales</taxon>
        <taxon>Coniophorineae</taxon>
        <taxon>Hygrophoropsidaceae</taxon>
        <taxon>Hygrophoropsis</taxon>
    </lineage>
</organism>
<comment type="caution">
    <text evidence="1">The sequence shown here is derived from an EMBL/GenBank/DDBJ whole genome shotgun (WGS) entry which is preliminary data.</text>
</comment>
<reference evidence="1" key="1">
    <citation type="journal article" date="2021" name="New Phytol.">
        <title>Evolutionary innovations through gain and loss of genes in the ectomycorrhizal Boletales.</title>
        <authorList>
            <person name="Wu G."/>
            <person name="Miyauchi S."/>
            <person name="Morin E."/>
            <person name="Kuo A."/>
            <person name="Drula E."/>
            <person name="Varga T."/>
            <person name="Kohler A."/>
            <person name="Feng B."/>
            <person name="Cao Y."/>
            <person name="Lipzen A."/>
            <person name="Daum C."/>
            <person name="Hundley H."/>
            <person name="Pangilinan J."/>
            <person name="Johnson J."/>
            <person name="Barry K."/>
            <person name="LaButti K."/>
            <person name="Ng V."/>
            <person name="Ahrendt S."/>
            <person name="Min B."/>
            <person name="Choi I.G."/>
            <person name="Park H."/>
            <person name="Plett J.M."/>
            <person name="Magnuson J."/>
            <person name="Spatafora J.W."/>
            <person name="Nagy L.G."/>
            <person name="Henrissat B."/>
            <person name="Grigoriev I.V."/>
            <person name="Yang Z.L."/>
            <person name="Xu J."/>
            <person name="Martin F.M."/>
        </authorList>
    </citation>
    <scope>NUCLEOTIDE SEQUENCE</scope>
    <source>
        <strain evidence="1">ATCC 28755</strain>
    </source>
</reference>
<keyword evidence="2" id="KW-1185">Reference proteome</keyword>
<name>A0ACB8A8C7_9AGAM</name>
<protein>
    <submittedName>
        <fullName evidence="1">Uncharacterized protein</fullName>
    </submittedName>
</protein>
<accession>A0ACB8A8C7</accession>